<dbReference type="EMBL" id="CAJNOK010009684">
    <property type="protein sequence ID" value="CAF1095964.1"/>
    <property type="molecule type" value="Genomic_DNA"/>
</dbReference>
<dbReference type="Pfam" id="PF01436">
    <property type="entry name" value="NHL"/>
    <property type="match status" value="1"/>
</dbReference>
<dbReference type="InterPro" id="IPR054000">
    <property type="entry name" value="MLKL_N"/>
</dbReference>
<keyword evidence="2" id="KW-0677">Repeat</keyword>
<dbReference type="PANTHER" id="PTHR44329:SF298">
    <property type="entry name" value="MIXED LINEAGE KINASE DOMAIN-LIKE PROTEIN"/>
    <property type="match status" value="1"/>
</dbReference>
<keyword evidence="3 6" id="KW-0547">Nucleotide-binding</keyword>
<organism evidence="10 12">
    <name type="scientific">Didymodactylos carnosus</name>
    <dbReference type="NCBI Taxonomy" id="1234261"/>
    <lineage>
        <taxon>Eukaryota</taxon>
        <taxon>Metazoa</taxon>
        <taxon>Spiralia</taxon>
        <taxon>Gnathifera</taxon>
        <taxon>Rotifera</taxon>
        <taxon>Eurotatoria</taxon>
        <taxon>Bdelloidea</taxon>
        <taxon>Philodinida</taxon>
        <taxon>Philodinidae</taxon>
        <taxon>Didymodactylos</taxon>
    </lineage>
</organism>
<dbReference type="SMART" id="SM00220">
    <property type="entry name" value="S_TKc"/>
    <property type="match status" value="1"/>
</dbReference>
<evidence type="ECO:0000256" key="5">
    <source>
        <dbReference type="PROSITE-ProRule" id="PRU00504"/>
    </source>
</evidence>
<dbReference type="EMBL" id="CAJOBA010009703">
    <property type="protein sequence ID" value="CAF3857467.1"/>
    <property type="molecule type" value="Genomic_DNA"/>
</dbReference>
<dbReference type="Pfam" id="PF22215">
    <property type="entry name" value="MLKL_N"/>
    <property type="match status" value="1"/>
</dbReference>
<reference evidence="10" key="1">
    <citation type="submission" date="2021-02" db="EMBL/GenBank/DDBJ databases">
        <authorList>
            <person name="Nowell W R."/>
        </authorList>
    </citation>
    <scope>NUCLEOTIDE SEQUENCE</scope>
</reference>
<evidence type="ECO:0000256" key="2">
    <source>
        <dbReference type="ARBA" id="ARBA00022737"/>
    </source>
</evidence>
<sequence length="1021" mass="115646">MSTAAINTRRLNDLRTSIQNKVGQVKANQHQCERLVNRVDQIVDSVERLEKASSSLVRSETHTLLSGLLSCIDNCNNLIEKFTTNTWFKRVYENQTDKVEFEQLNSQLSNYVLDLSLGLNIQELFDRNQDKQDQKEDLADISQKLDTIAKQMLDEQQQQNVQMNQMIEQRFQSFRFYLQQNLKAQSLPDYARTIKNERERFLHIPFNDLSIEDRKIGSGGFADVHRGTWITHHDSVAVKKIRLSYLDEDGPMREDFYREISTMYRIRYENVINVIGACVEPNFYAIILEYMPLGSLYDILHRRQQQKIEVINFTWPDRWCIALQMAKGINYLHRLTPPILHRDIKSMNFLFKRDGRDKFVVKVGDFGLAEIRRESFYQSTRSPSLQPPSDAVGSLLWKAPELFSRRAIHTKESDIYSLGIVFWELATGRKPYDDYPDETVISFNVINGKRPDLTEITIEKEFQLLITRAWQQHPHQRPTSLQLIEQINRVSNPYLSDETAIQLSPGDRMSVNDSAVRHNVPIDLHPSRMSTAISTIDNSSCFTLSSTSTKTAVQVDEQEPRDTFVGGANENTRSETQPEHEKEILALSTTKDLTCETAEKIEIPTAQNELESSTISSKNYSDNIEAAKSSTSTETVVKVDEQEPRDTSVGGANENTRSETQPEHEKEILALPMITELYQIPFDVPRPCSFSVSTIVGARGKGGQYDQLDYPFDIFGTKTCHDIYVADSCNSLILKLSGLKVCAIAGGESPGSAANQLNFPMAMFVDEKRKQVFVSDFEYDRIQKFSLSNMNGHGQTVIGQNGEGDGLDQFNRCYGLFVDKEGQWIYLSDYRNHRVTKWKNVEDGNHSESVLVAGGHGQGSSSNQLNYPRDICVDESENNIYICDYFNHRVQRWSLDDLEAGGVTVVGGHGEGFGLDQLSYPMSITLDSSNKALYVADSGNNRIIKLSVLPSLKQAVSEIILGTSLGQGPSHLFLPRKLFVDNHSNQLYIVGTGNHRLQKFIITGSASTSSGGKDCFKFETV</sequence>
<evidence type="ECO:0000313" key="12">
    <source>
        <dbReference type="Proteomes" id="UP000677228"/>
    </source>
</evidence>
<keyword evidence="4 6" id="KW-0067">ATP-binding</keyword>
<feature type="domain" description="Protein kinase" evidence="9">
    <location>
        <begin position="210"/>
        <end position="495"/>
    </location>
</feature>
<dbReference type="AlphaFoldDB" id="A0A8S2E8W3"/>
<dbReference type="PROSITE" id="PS51125">
    <property type="entry name" value="NHL"/>
    <property type="match status" value="2"/>
</dbReference>
<evidence type="ECO:0000256" key="1">
    <source>
        <dbReference type="ARBA" id="ARBA00022527"/>
    </source>
</evidence>
<dbReference type="InterPro" id="IPR001258">
    <property type="entry name" value="NHL_repeat"/>
</dbReference>
<evidence type="ECO:0000256" key="6">
    <source>
        <dbReference type="PROSITE-ProRule" id="PRU10141"/>
    </source>
</evidence>
<feature type="coiled-coil region" evidence="7">
    <location>
        <begin position="121"/>
        <end position="151"/>
    </location>
</feature>
<feature type="compositionally biased region" description="Basic and acidic residues" evidence="8">
    <location>
        <begin position="637"/>
        <end position="646"/>
    </location>
</feature>
<dbReference type="SUPFAM" id="SSF101898">
    <property type="entry name" value="NHL repeat"/>
    <property type="match status" value="1"/>
</dbReference>
<dbReference type="Gene3D" id="2.120.10.30">
    <property type="entry name" value="TolB, C-terminal domain"/>
    <property type="match status" value="2"/>
</dbReference>
<keyword evidence="1" id="KW-0418">Kinase</keyword>
<evidence type="ECO:0000256" key="7">
    <source>
        <dbReference type="SAM" id="Coils"/>
    </source>
</evidence>
<dbReference type="InterPro" id="IPR059179">
    <property type="entry name" value="MLKL-like_MCAfunc"/>
</dbReference>
<dbReference type="InterPro" id="IPR051681">
    <property type="entry name" value="Ser/Thr_Kinases-Pseudokinases"/>
</dbReference>
<name>A0A8S2E8W3_9BILA</name>
<keyword evidence="1" id="KW-0723">Serine/threonine-protein kinase</keyword>
<keyword evidence="1" id="KW-0808">Transferase</keyword>
<dbReference type="InterPro" id="IPR036537">
    <property type="entry name" value="Adaptor_Cbl_N_dom_sf"/>
</dbReference>
<proteinExistence type="predicted"/>
<dbReference type="Proteomes" id="UP000682733">
    <property type="component" value="Unassembled WGS sequence"/>
</dbReference>
<dbReference type="CDD" id="cd05819">
    <property type="entry name" value="NHL"/>
    <property type="match status" value="1"/>
</dbReference>
<dbReference type="Pfam" id="PF07714">
    <property type="entry name" value="PK_Tyr_Ser-Thr"/>
    <property type="match status" value="1"/>
</dbReference>
<keyword evidence="7" id="KW-0175">Coiled coil</keyword>
<comment type="caution">
    <text evidence="10">The sequence shown here is derived from an EMBL/GenBank/DDBJ whole genome shotgun (WGS) entry which is preliminary data.</text>
</comment>
<dbReference type="GO" id="GO:0004674">
    <property type="term" value="F:protein serine/threonine kinase activity"/>
    <property type="evidence" value="ECO:0007669"/>
    <property type="project" value="UniProtKB-KW"/>
</dbReference>
<dbReference type="PROSITE" id="PS00107">
    <property type="entry name" value="PROTEIN_KINASE_ATP"/>
    <property type="match status" value="1"/>
</dbReference>
<gene>
    <name evidence="10" type="ORF">OVA965_LOCUS19052</name>
    <name evidence="11" type="ORF">TMI583_LOCUS19068</name>
</gene>
<evidence type="ECO:0000313" key="10">
    <source>
        <dbReference type="EMBL" id="CAF1095964.1"/>
    </source>
</evidence>
<feature type="region of interest" description="Disordered" evidence="8">
    <location>
        <begin position="562"/>
        <end position="581"/>
    </location>
</feature>
<evidence type="ECO:0000313" key="11">
    <source>
        <dbReference type="EMBL" id="CAF3857467.1"/>
    </source>
</evidence>
<dbReference type="InterPro" id="IPR017441">
    <property type="entry name" value="Protein_kinase_ATP_BS"/>
</dbReference>
<accession>A0A8S2E8W3</accession>
<feature type="binding site" evidence="6">
    <location>
        <position position="240"/>
    </location>
    <ligand>
        <name>ATP</name>
        <dbReference type="ChEBI" id="CHEBI:30616"/>
    </ligand>
</feature>
<evidence type="ECO:0000256" key="3">
    <source>
        <dbReference type="ARBA" id="ARBA00022741"/>
    </source>
</evidence>
<feature type="repeat" description="NHL" evidence="5">
    <location>
        <begin position="909"/>
        <end position="949"/>
    </location>
</feature>
<dbReference type="InterPro" id="IPR011009">
    <property type="entry name" value="Kinase-like_dom_sf"/>
</dbReference>
<dbReference type="Gene3D" id="1.20.930.20">
    <property type="entry name" value="Adaptor protein Cbl, N-terminal domain"/>
    <property type="match status" value="1"/>
</dbReference>
<dbReference type="PROSITE" id="PS50011">
    <property type="entry name" value="PROTEIN_KINASE_DOM"/>
    <property type="match status" value="1"/>
</dbReference>
<dbReference type="SUPFAM" id="SSF56112">
    <property type="entry name" value="Protein kinase-like (PK-like)"/>
    <property type="match status" value="1"/>
</dbReference>
<feature type="compositionally biased region" description="Polar residues" evidence="8">
    <location>
        <begin position="626"/>
        <end position="635"/>
    </location>
</feature>
<dbReference type="CDD" id="cd13999">
    <property type="entry name" value="STKc_MAP3K-like"/>
    <property type="match status" value="1"/>
</dbReference>
<dbReference type="GO" id="GO:0005524">
    <property type="term" value="F:ATP binding"/>
    <property type="evidence" value="ECO:0007669"/>
    <property type="project" value="UniProtKB-UniRule"/>
</dbReference>
<dbReference type="InterPro" id="IPR008271">
    <property type="entry name" value="Ser/Thr_kinase_AS"/>
</dbReference>
<dbReference type="PROSITE" id="PS00108">
    <property type="entry name" value="PROTEIN_KINASE_ST"/>
    <property type="match status" value="1"/>
</dbReference>
<dbReference type="CDD" id="cd21037">
    <property type="entry name" value="MLKL_NTD"/>
    <property type="match status" value="1"/>
</dbReference>
<dbReference type="Proteomes" id="UP000677228">
    <property type="component" value="Unassembled WGS sequence"/>
</dbReference>
<evidence type="ECO:0000259" key="9">
    <source>
        <dbReference type="PROSITE" id="PS50011"/>
    </source>
</evidence>
<dbReference type="GO" id="GO:0007166">
    <property type="term" value="P:cell surface receptor signaling pathway"/>
    <property type="evidence" value="ECO:0007669"/>
    <property type="project" value="InterPro"/>
</dbReference>
<evidence type="ECO:0000256" key="4">
    <source>
        <dbReference type="ARBA" id="ARBA00022840"/>
    </source>
</evidence>
<evidence type="ECO:0000256" key="8">
    <source>
        <dbReference type="SAM" id="MobiDB-lite"/>
    </source>
</evidence>
<dbReference type="InterPro" id="IPR011042">
    <property type="entry name" value="6-blade_b-propeller_TolB-like"/>
</dbReference>
<feature type="repeat" description="NHL" evidence="5">
    <location>
        <begin position="859"/>
        <end position="896"/>
    </location>
</feature>
<protein>
    <recommendedName>
        <fullName evidence="9">Protein kinase domain-containing protein</fullName>
    </recommendedName>
</protein>
<dbReference type="InterPro" id="IPR000719">
    <property type="entry name" value="Prot_kinase_dom"/>
</dbReference>
<dbReference type="PANTHER" id="PTHR44329">
    <property type="entry name" value="SERINE/THREONINE-PROTEIN KINASE TNNI3K-RELATED"/>
    <property type="match status" value="1"/>
</dbReference>
<dbReference type="InterPro" id="IPR001245">
    <property type="entry name" value="Ser-Thr/Tyr_kinase_cat_dom"/>
</dbReference>
<feature type="region of interest" description="Disordered" evidence="8">
    <location>
        <begin position="626"/>
        <end position="664"/>
    </location>
</feature>
<feature type="compositionally biased region" description="Basic and acidic residues" evidence="8">
    <location>
        <begin position="572"/>
        <end position="581"/>
    </location>
</feature>
<dbReference type="Gene3D" id="1.10.510.10">
    <property type="entry name" value="Transferase(Phosphotransferase) domain 1"/>
    <property type="match status" value="1"/>
</dbReference>